<dbReference type="eggNOG" id="COG5646">
    <property type="taxonomic scope" value="Bacteria"/>
</dbReference>
<proteinExistence type="predicted"/>
<dbReference type="RefSeq" id="WP_025025037.1">
    <property type="nucleotide sequence ID" value="NZ_AZDZ01000002.1"/>
</dbReference>
<dbReference type="PATRIC" id="fig|1423775.4.peg.1213"/>
<accession>A0A0R1KP07</accession>
<dbReference type="SUPFAM" id="SSF159888">
    <property type="entry name" value="YdhG-like"/>
    <property type="match status" value="1"/>
</dbReference>
<dbReference type="Pfam" id="PF08818">
    <property type="entry name" value="DUF1801"/>
    <property type="match status" value="1"/>
</dbReference>
<feature type="domain" description="YdhG-like" evidence="1">
    <location>
        <begin position="15"/>
        <end position="105"/>
    </location>
</feature>
<dbReference type="InterPro" id="IPR014922">
    <property type="entry name" value="YdhG-like"/>
</dbReference>
<gene>
    <name evidence="2" type="ORF">FD03_GL001183</name>
</gene>
<dbReference type="EMBL" id="AZDZ01000002">
    <property type="protein sequence ID" value="KRK81047.1"/>
    <property type="molecule type" value="Genomic_DNA"/>
</dbReference>
<organism evidence="2 3">
    <name type="scientific">Companilactobacillus nodensis DSM 19682 = JCM 14932 = NBRC 107160</name>
    <dbReference type="NCBI Taxonomy" id="1423775"/>
    <lineage>
        <taxon>Bacteria</taxon>
        <taxon>Bacillati</taxon>
        <taxon>Bacillota</taxon>
        <taxon>Bacilli</taxon>
        <taxon>Lactobacillales</taxon>
        <taxon>Lactobacillaceae</taxon>
        <taxon>Companilactobacillus</taxon>
    </lineage>
</organism>
<protein>
    <recommendedName>
        <fullName evidence="1">YdhG-like domain-containing protein</fullName>
    </recommendedName>
</protein>
<evidence type="ECO:0000313" key="3">
    <source>
        <dbReference type="Proteomes" id="UP000051248"/>
    </source>
</evidence>
<dbReference type="STRING" id="1423775.FD03_GL001183"/>
<comment type="caution">
    <text evidence="2">The sequence shown here is derived from an EMBL/GenBank/DDBJ whole genome shotgun (WGS) entry which is preliminary data.</text>
</comment>
<keyword evidence="3" id="KW-1185">Reference proteome</keyword>
<dbReference type="Gene3D" id="3.90.1150.200">
    <property type="match status" value="1"/>
</dbReference>
<evidence type="ECO:0000259" key="1">
    <source>
        <dbReference type="Pfam" id="PF08818"/>
    </source>
</evidence>
<name>A0A0R1KP07_9LACO</name>
<dbReference type="Proteomes" id="UP000051248">
    <property type="component" value="Unassembled WGS sequence"/>
</dbReference>
<dbReference type="AlphaFoldDB" id="A0A0R1KP07"/>
<dbReference type="OrthoDB" id="115213at2"/>
<evidence type="ECO:0000313" key="2">
    <source>
        <dbReference type="EMBL" id="KRK81047.1"/>
    </source>
</evidence>
<sequence>MTLIEDYIKSAPEEQQAKLSEMYRILKDELPGTTEKMSYGMPTFYADENIVHFAGFKNHLGFYPTPSPIAKFTDELKVYKTSKGAIQFPYDQELPENLIRKIVKFRKSELKEKLQ</sequence>
<reference evidence="2 3" key="1">
    <citation type="journal article" date="2015" name="Genome Announc.">
        <title>Expanding the biotechnology potential of lactobacilli through comparative genomics of 213 strains and associated genera.</title>
        <authorList>
            <person name="Sun Z."/>
            <person name="Harris H.M."/>
            <person name="McCann A."/>
            <person name="Guo C."/>
            <person name="Argimon S."/>
            <person name="Zhang W."/>
            <person name="Yang X."/>
            <person name="Jeffery I.B."/>
            <person name="Cooney J.C."/>
            <person name="Kagawa T.F."/>
            <person name="Liu W."/>
            <person name="Song Y."/>
            <person name="Salvetti E."/>
            <person name="Wrobel A."/>
            <person name="Rasinkangas P."/>
            <person name="Parkhill J."/>
            <person name="Rea M.C."/>
            <person name="O'Sullivan O."/>
            <person name="Ritari J."/>
            <person name="Douillard F.P."/>
            <person name="Paul Ross R."/>
            <person name="Yang R."/>
            <person name="Briner A.E."/>
            <person name="Felis G.E."/>
            <person name="de Vos W.M."/>
            <person name="Barrangou R."/>
            <person name="Klaenhammer T.R."/>
            <person name="Caufield P.W."/>
            <person name="Cui Y."/>
            <person name="Zhang H."/>
            <person name="O'Toole P.W."/>
        </authorList>
    </citation>
    <scope>NUCLEOTIDE SEQUENCE [LARGE SCALE GENOMIC DNA]</scope>
    <source>
        <strain evidence="2 3">DSM 19682</strain>
    </source>
</reference>